<evidence type="ECO:0000256" key="1">
    <source>
        <dbReference type="ARBA" id="ARBA00008754"/>
    </source>
</evidence>
<dbReference type="SUPFAM" id="SSF89623">
    <property type="entry name" value="Ribose/Galactose isomerase RpiB/AlsB"/>
    <property type="match status" value="1"/>
</dbReference>
<sequence length="143" mass="15542">MHIAIGTDHAGYDYKEKIKVLLRALGHEVTDHGAFSDQSCDYPDFIFPVADAVAAGDADRGIVLGGSGNGEAIAANKVKGIRAAVVWDALSAEMSRRHNDANVLSLGQRMIAEADLDLIVRTWLDTSFEGGRHQRRIDKLEAR</sequence>
<protein>
    <submittedName>
        <fullName evidence="3">Ribose 5-phosphate isomerase B</fullName>
    </submittedName>
</protein>
<dbReference type="RefSeq" id="WP_284365328.1">
    <property type="nucleotide sequence ID" value="NZ_BSNI01000002.1"/>
</dbReference>
<comment type="caution">
    <text evidence="3">The sequence shown here is derived from an EMBL/GenBank/DDBJ whole genome shotgun (WGS) entry which is preliminary data.</text>
</comment>
<reference evidence="3" key="2">
    <citation type="submission" date="2023-01" db="EMBL/GenBank/DDBJ databases">
        <title>Draft genome sequence of Maritalea porphyrae strain NBRC 107169.</title>
        <authorList>
            <person name="Sun Q."/>
            <person name="Mori K."/>
        </authorList>
    </citation>
    <scope>NUCLEOTIDE SEQUENCE</scope>
    <source>
        <strain evidence="3">NBRC 107169</strain>
    </source>
</reference>
<dbReference type="GO" id="GO:0016853">
    <property type="term" value="F:isomerase activity"/>
    <property type="evidence" value="ECO:0007669"/>
    <property type="project" value="UniProtKB-KW"/>
</dbReference>
<dbReference type="Gene3D" id="3.40.1400.10">
    <property type="entry name" value="Sugar-phosphate isomerase, RpiB/LacA/LacB"/>
    <property type="match status" value="1"/>
</dbReference>
<dbReference type="Proteomes" id="UP001161405">
    <property type="component" value="Unassembled WGS sequence"/>
</dbReference>
<evidence type="ECO:0000313" key="3">
    <source>
        <dbReference type="EMBL" id="GLQ18411.1"/>
    </source>
</evidence>
<accession>A0ABQ5UVJ6</accession>
<reference evidence="3" key="1">
    <citation type="journal article" date="2014" name="Int. J. Syst. Evol. Microbiol.">
        <title>Complete genome of a new Firmicutes species belonging to the dominant human colonic microbiota ('Ruminococcus bicirculans') reveals two chromosomes and a selective capacity to utilize plant glucans.</title>
        <authorList>
            <consortium name="NISC Comparative Sequencing Program"/>
            <person name="Wegmann U."/>
            <person name="Louis P."/>
            <person name="Goesmann A."/>
            <person name="Henrissat B."/>
            <person name="Duncan S.H."/>
            <person name="Flint H.J."/>
        </authorList>
    </citation>
    <scope>NUCLEOTIDE SEQUENCE</scope>
    <source>
        <strain evidence="3">NBRC 107169</strain>
    </source>
</reference>
<keyword evidence="2 3" id="KW-0413">Isomerase</keyword>
<dbReference type="PANTHER" id="PTHR43732:SF1">
    <property type="entry name" value="RIBOSE 5-PHOSPHATE ISOMERASE"/>
    <property type="match status" value="1"/>
</dbReference>
<name>A0ABQ5UVJ6_9HYPH</name>
<proteinExistence type="inferred from homology"/>
<dbReference type="InterPro" id="IPR051812">
    <property type="entry name" value="SPI_LacAB/RpiB"/>
</dbReference>
<comment type="similarity">
    <text evidence="1">Belongs to the LacAB/RpiB family.</text>
</comment>
<evidence type="ECO:0000313" key="4">
    <source>
        <dbReference type="Proteomes" id="UP001161405"/>
    </source>
</evidence>
<dbReference type="NCBIfam" id="TIGR01120">
    <property type="entry name" value="rpiB"/>
    <property type="match status" value="1"/>
</dbReference>
<organism evidence="3 4">
    <name type="scientific">Maritalea porphyrae</name>
    <dbReference type="NCBI Taxonomy" id="880732"/>
    <lineage>
        <taxon>Bacteria</taxon>
        <taxon>Pseudomonadati</taxon>
        <taxon>Pseudomonadota</taxon>
        <taxon>Alphaproteobacteria</taxon>
        <taxon>Hyphomicrobiales</taxon>
        <taxon>Devosiaceae</taxon>
        <taxon>Maritalea</taxon>
    </lineage>
</organism>
<dbReference type="InterPro" id="IPR003500">
    <property type="entry name" value="RpiB_LacA_LacB"/>
</dbReference>
<dbReference type="InterPro" id="IPR036569">
    <property type="entry name" value="RpiB_LacA_LacB_sf"/>
</dbReference>
<dbReference type="PANTHER" id="PTHR43732">
    <property type="entry name" value="RIBOSE 5-PHOSPHATE ISOMERASE-RELATED"/>
    <property type="match status" value="1"/>
</dbReference>
<dbReference type="NCBIfam" id="TIGR00689">
    <property type="entry name" value="rpiB_lacA_lacB"/>
    <property type="match status" value="1"/>
</dbReference>
<dbReference type="EMBL" id="BSNI01000002">
    <property type="protein sequence ID" value="GLQ18411.1"/>
    <property type="molecule type" value="Genomic_DNA"/>
</dbReference>
<dbReference type="PIRSF" id="PIRSF005384">
    <property type="entry name" value="RpiB_LacA_B"/>
    <property type="match status" value="1"/>
</dbReference>
<keyword evidence="4" id="KW-1185">Reference proteome</keyword>
<dbReference type="Pfam" id="PF02502">
    <property type="entry name" value="LacAB_rpiB"/>
    <property type="match status" value="1"/>
</dbReference>
<gene>
    <name evidence="3" type="ORF">GCM10007879_26600</name>
</gene>
<evidence type="ECO:0000256" key="2">
    <source>
        <dbReference type="ARBA" id="ARBA00023235"/>
    </source>
</evidence>
<dbReference type="InterPro" id="IPR004785">
    <property type="entry name" value="RpiB"/>
</dbReference>
<dbReference type="NCBIfam" id="NF004051">
    <property type="entry name" value="PRK05571.1"/>
    <property type="match status" value="1"/>
</dbReference>